<gene>
    <name evidence="1" type="ORF">BDR25DRAFT_317614</name>
</gene>
<dbReference type="Proteomes" id="UP000799755">
    <property type="component" value="Unassembled WGS sequence"/>
</dbReference>
<comment type="caution">
    <text evidence="1">The sequence shown here is derived from an EMBL/GenBank/DDBJ whole genome shotgun (WGS) entry which is preliminary data.</text>
</comment>
<accession>A0ACB6QJE1</accession>
<sequence length="122" mass="13900">MRPENTQNHGPRETNGFGHTNGSGHTNDSSHTDGTHIHFRHLATGGIGSRREEARTRALSESFDEGIRHEVGEESGSEEVVERSQSEEPEIEEEDWRSQALRDLFTEMAIRNQPLHLHIHFH</sequence>
<reference evidence="1" key="1">
    <citation type="journal article" date="2020" name="Stud. Mycol.">
        <title>101 Dothideomycetes genomes: a test case for predicting lifestyles and emergence of pathogens.</title>
        <authorList>
            <person name="Haridas S."/>
            <person name="Albert R."/>
            <person name="Binder M."/>
            <person name="Bloem J."/>
            <person name="Labutti K."/>
            <person name="Salamov A."/>
            <person name="Andreopoulos B."/>
            <person name="Baker S."/>
            <person name="Barry K."/>
            <person name="Bills G."/>
            <person name="Bluhm B."/>
            <person name="Cannon C."/>
            <person name="Castanera R."/>
            <person name="Culley D."/>
            <person name="Daum C."/>
            <person name="Ezra D."/>
            <person name="Gonzalez J."/>
            <person name="Henrissat B."/>
            <person name="Kuo A."/>
            <person name="Liang C."/>
            <person name="Lipzen A."/>
            <person name="Lutzoni F."/>
            <person name="Magnuson J."/>
            <person name="Mondo S."/>
            <person name="Nolan M."/>
            <person name="Ohm R."/>
            <person name="Pangilinan J."/>
            <person name="Park H.-J."/>
            <person name="Ramirez L."/>
            <person name="Alfaro M."/>
            <person name="Sun H."/>
            <person name="Tritt A."/>
            <person name="Yoshinaga Y."/>
            <person name="Zwiers L.-H."/>
            <person name="Turgeon B."/>
            <person name="Goodwin S."/>
            <person name="Spatafora J."/>
            <person name="Crous P."/>
            <person name="Grigoriev I."/>
        </authorList>
    </citation>
    <scope>NUCLEOTIDE SEQUENCE</scope>
    <source>
        <strain evidence="1">ATCC 200398</strain>
    </source>
</reference>
<evidence type="ECO:0000313" key="2">
    <source>
        <dbReference type="Proteomes" id="UP000799755"/>
    </source>
</evidence>
<dbReference type="EMBL" id="MU003524">
    <property type="protein sequence ID" value="KAF2466630.1"/>
    <property type="molecule type" value="Genomic_DNA"/>
</dbReference>
<proteinExistence type="predicted"/>
<protein>
    <submittedName>
        <fullName evidence="1">Uncharacterized protein</fullName>
    </submittedName>
</protein>
<name>A0ACB6QJE1_9PLEO</name>
<evidence type="ECO:0000313" key="1">
    <source>
        <dbReference type="EMBL" id="KAF2466630.1"/>
    </source>
</evidence>
<organism evidence="1 2">
    <name type="scientific">Lindgomyces ingoldianus</name>
    <dbReference type="NCBI Taxonomy" id="673940"/>
    <lineage>
        <taxon>Eukaryota</taxon>
        <taxon>Fungi</taxon>
        <taxon>Dikarya</taxon>
        <taxon>Ascomycota</taxon>
        <taxon>Pezizomycotina</taxon>
        <taxon>Dothideomycetes</taxon>
        <taxon>Pleosporomycetidae</taxon>
        <taxon>Pleosporales</taxon>
        <taxon>Lindgomycetaceae</taxon>
        <taxon>Lindgomyces</taxon>
    </lineage>
</organism>
<keyword evidence="2" id="KW-1185">Reference proteome</keyword>